<reference evidence="1 2" key="1">
    <citation type="journal article" date="2021" name="BMC Biol.">
        <title>Horizontally acquired antibacterial genes associated with adaptive radiation of ladybird beetles.</title>
        <authorList>
            <person name="Li H.S."/>
            <person name="Tang X.F."/>
            <person name="Huang Y.H."/>
            <person name="Xu Z.Y."/>
            <person name="Chen M.L."/>
            <person name="Du X.Y."/>
            <person name="Qiu B.Y."/>
            <person name="Chen P.T."/>
            <person name="Zhang W."/>
            <person name="Slipinski A."/>
            <person name="Escalona H.E."/>
            <person name="Waterhouse R.M."/>
            <person name="Zwick A."/>
            <person name="Pang H."/>
        </authorList>
    </citation>
    <scope>NUCLEOTIDE SEQUENCE [LARGE SCALE GENOMIC DNA]</scope>
    <source>
        <strain evidence="1">SYSU2018</strain>
    </source>
</reference>
<sequence length="100" mass="11836">MRIAEKLDIEAEFETSRSRPLRRHKTTKSFDCEHEDHTINDTKTSFKINVFVYILDHALSSVDERFNLLNNHNEVFNSLFKLSDEKDQSQLRSSVCRTNF</sequence>
<name>A0ABD2P7T4_9CUCU</name>
<dbReference type="EMBL" id="JABFTP020000185">
    <property type="protein sequence ID" value="KAL3287013.1"/>
    <property type="molecule type" value="Genomic_DNA"/>
</dbReference>
<dbReference type="AlphaFoldDB" id="A0ABD2P7T4"/>
<gene>
    <name evidence="1" type="ORF">HHI36_001499</name>
</gene>
<keyword evidence="2" id="KW-1185">Reference proteome</keyword>
<accession>A0ABD2P7T4</accession>
<dbReference type="Proteomes" id="UP001516400">
    <property type="component" value="Unassembled WGS sequence"/>
</dbReference>
<comment type="caution">
    <text evidence="1">The sequence shown here is derived from an EMBL/GenBank/DDBJ whole genome shotgun (WGS) entry which is preliminary data.</text>
</comment>
<proteinExistence type="predicted"/>
<protein>
    <submittedName>
        <fullName evidence="1">Uncharacterized protein</fullName>
    </submittedName>
</protein>
<organism evidence="1 2">
    <name type="scientific">Cryptolaemus montrouzieri</name>
    <dbReference type="NCBI Taxonomy" id="559131"/>
    <lineage>
        <taxon>Eukaryota</taxon>
        <taxon>Metazoa</taxon>
        <taxon>Ecdysozoa</taxon>
        <taxon>Arthropoda</taxon>
        <taxon>Hexapoda</taxon>
        <taxon>Insecta</taxon>
        <taxon>Pterygota</taxon>
        <taxon>Neoptera</taxon>
        <taxon>Endopterygota</taxon>
        <taxon>Coleoptera</taxon>
        <taxon>Polyphaga</taxon>
        <taxon>Cucujiformia</taxon>
        <taxon>Coccinelloidea</taxon>
        <taxon>Coccinellidae</taxon>
        <taxon>Scymninae</taxon>
        <taxon>Scymnini</taxon>
        <taxon>Cryptolaemus</taxon>
    </lineage>
</organism>
<evidence type="ECO:0000313" key="1">
    <source>
        <dbReference type="EMBL" id="KAL3287013.1"/>
    </source>
</evidence>
<evidence type="ECO:0000313" key="2">
    <source>
        <dbReference type="Proteomes" id="UP001516400"/>
    </source>
</evidence>